<dbReference type="CDD" id="cd05476">
    <property type="entry name" value="pepsin_A_like_plant"/>
    <property type="match status" value="1"/>
</dbReference>
<evidence type="ECO:0000313" key="9">
    <source>
        <dbReference type="Proteomes" id="UP000092600"/>
    </source>
</evidence>
<dbReference type="InterPro" id="IPR021109">
    <property type="entry name" value="Peptidase_aspartic_dom_sf"/>
</dbReference>
<dbReference type="InterPro" id="IPR001969">
    <property type="entry name" value="Aspartic_peptidase_AS"/>
</dbReference>
<dbReference type="InterPro" id="IPR034161">
    <property type="entry name" value="Pepsin-like_plant"/>
</dbReference>
<evidence type="ECO:0000256" key="4">
    <source>
        <dbReference type="ARBA" id="ARBA00022801"/>
    </source>
</evidence>
<comment type="similarity">
    <text evidence="1">Belongs to the peptidase A1 family.</text>
</comment>
<keyword evidence="4" id="KW-0378">Hydrolase</keyword>
<evidence type="ECO:0000256" key="1">
    <source>
        <dbReference type="ARBA" id="ARBA00007447"/>
    </source>
</evidence>
<dbReference type="PANTHER" id="PTHR47967">
    <property type="entry name" value="OS07G0603500 PROTEIN-RELATED"/>
    <property type="match status" value="1"/>
</dbReference>
<reference evidence="8 9" key="1">
    <citation type="journal article" date="2016" name="DNA Res.">
        <title>The draft genome of MD-2 pineapple using hybrid error correction of long reads.</title>
        <authorList>
            <person name="Redwan R.M."/>
            <person name="Saidin A."/>
            <person name="Kumar S.V."/>
        </authorList>
    </citation>
    <scope>NUCLEOTIDE SEQUENCE [LARGE SCALE GENOMIC DNA]</scope>
    <source>
        <strain evidence="9">cv. MD2</strain>
        <tissue evidence="8">Leaf</tissue>
    </source>
</reference>
<dbReference type="InterPro" id="IPR051708">
    <property type="entry name" value="Plant_Aspart_Prot_A1"/>
</dbReference>
<dbReference type="InterPro" id="IPR032799">
    <property type="entry name" value="TAXi_C"/>
</dbReference>
<evidence type="ECO:0000313" key="8">
    <source>
        <dbReference type="EMBL" id="OAY74864.1"/>
    </source>
</evidence>
<dbReference type="SUPFAM" id="SSF50630">
    <property type="entry name" value="Acid proteases"/>
    <property type="match status" value="1"/>
</dbReference>
<dbReference type="InterPro" id="IPR032861">
    <property type="entry name" value="TAXi_N"/>
</dbReference>
<dbReference type="PROSITE" id="PS51767">
    <property type="entry name" value="PEPTIDASE_A1"/>
    <property type="match status" value="1"/>
</dbReference>
<keyword evidence="5" id="KW-0325">Glycoprotein</keyword>
<comment type="caution">
    <text evidence="8">The sequence shown here is derived from an EMBL/GenBank/DDBJ whole genome shotgun (WGS) entry which is preliminary data.</text>
</comment>
<accession>A0A199VCP6</accession>
<keyword evidence="3" id="KW-0064">Aspartyl protease</keyword>
<keyword evidence="6" id="KW-0732">Signal</keyword>
<dbReference type="Pfam" id="PF14543">
    <property type="entry name" value="TAXi_N"/>
    <property type="match status" value="1"/>
</dbReference>
<dbReference type="Proteomes" id="UP000092600">
    <property type="component" value="Unassembled WGS sequence"/>
</dbReference>
<proteinExistence type="inferred from homology"/>
<dbReference type="FunFam" id="2.40.70.10:FF:000031">
    <property type="entry name" value="Aspartyl protease AED1"/>
    <property type="match status" value="1"/>
</dbReference>
<feature type="signal peptide" evidence="6">
    <location>
        <begin position="1"/>
        <end position="16"/>
    </location>
</feature>
<organism evidence="8 9">
    <name type="scientific">Ananas comosus</name>
    <name type="common">Pineapple</name>
    <name type="synonym">Ananas ananas</name>
    <dbReference type="NCBI Taxonomy" id="4615"/>
    <lineage>
        <taxon>Eukaryota</taxon>
        <taxon>Viridiplantae</taxon>
        <taxon>Streptophyta</taxon>
        <taxon>Embryophyta</taxon>
        <taxon>Tracheophyta</taxon>
        <taxon>Spermatophyta</taxon>
        <taxon>Magnoliopsida</taxon>
        <taxon>Liliopsida</taxon>
        <taxon>Poales</taxon>
        <taxon>Bromeliaceae</taxon>
        <taxon>Bromelioideae</taxon>
        <taxon>Ananas</taxon>
    </lineage>
</organism>
<dbReference type="GO" id="GO:0004190">
    <property type="term" value="F:aspartic-type endopeptidase activity"/>
    <property type="evidence" value="ECO:0007669"/>
    <property type="project" value="UniProtKB-KW"/>
</dbReference>
<evidence type="ECO:0000259" key="7">
    <source>
        <dbReference type="PROSITE" id="PS51767"/>
    </source>
</evidence>
<sequence length="437" mass="47723">MELLVTFQLLLFLSSAFVRPFSLQASYTTNATSHGFGIPIIHRDSPLSPFYRPDATIFERWDSERRRSTERYNYILSATLDDVLTPVFPDGGSYLTRLAIGTPPYKLYLNIDTGSSLIWTQCLPCPQCYPQSYPPFDPNKSSTYGIYDCNSAGCNELSKSICSLDKKCLYSVFYGDSSYSKGYFSYDTFTVGSNSGKDISLSDVAFGCGEYNKGVFTRNEAGILGLSGGPLSFASQVGSEQFSYCLGPPGSQGSQLVFGSSALMAGGYTTLELVERARGVVFYYLSLTDISVDSERLYLPPGTFKRATNDSGGILIDSGATYTYLFPAAYDLIVKKLAGKITLKPIGGGDDAPALCYQGTKADLKGGKIPNLTFHFALLDVVLPPENFFNLKDKSVLCFAMVSVTDVSIFGSMAQQNKNVGYDVINRRLYIQDVASC</sequence>
<evidence type="ECO:0000256" key="2">
    <source>
        <dbReference type="ARBA" id="ARBA00022670"/>
    </source>
</evidence>
<feature type="domain" description="Peptidase A1" evidence="7">
    <location>
        <begin position="94"/>
        <end position="432"/>
    </location>
</feature>
<dbReference type="GO" id="GO:0006508">
    <property type="term" value="P:proteolysis"/>
    <property type="evidence" value="ECO:0007669"/>
    <property type="project" value="UniProtKB-KW"/>
</dbReference>
<evidence type="ECO:0000256" key="5">
    <source>
        <dbReference type="ARBA" id="ARBA00023180"/>
    </source>
</evidence>
<dbReference type="PANTHER" id="PTHR47967:SF128">
    <property type="entry name" value="ASPARTIC PROTEINASE CDR1-LIKE"/>
    <property type="match status" value="1"/>
</dbReference>
<protein>
    <submittedName>
        <fullName evidence="8">Aspartic proteinase nepenthesin-1</fullName>
    </submittedName>
</protein>
<dbReference type="EMBL" id="LSRQ01002255">
    <property type="protein sequence ID" value="OAY74864.1"/>
    <property type="molecule type" value="Genomic_DNA"/>
</dbReference>
<gene>
    <name evidence="8" type="ORF">ACMD2_24198</name>
</gene>
<dbReference type="GO" id="GO:0005576">
    <property type="term" value="C:extracellular region"/>
    <property type="evidence" value="ECO:0007669"/>
    <property type="project" value="TreeGrafter"/>
</dbReference>
<feature type="chain" id="PRO_5008285818" evidence="6">
    <location>
        <begin position="17"/>
        <end position="437"/>
    </location>
</feature>
<name>A0A199VCP6_ANACO</name>
<evidence type="ECO:0000256" key="3">
    <source>
        <dbReference type="ARBA" id="ARBA00022750"/>
    </source>
</evidence>
<dbReference type="AlphaFoldDB" id="A0A199VCP6"/>
<dbReference type="InterPro" id="IPR033121">
    <property type="entry name" value="PEPTIDASE_A1"/>
</dbReference>
<dbReference type="Gene3D" id="2.40.70.10">
    <property type="entry name" value="Acid Proteases"/>
    <property type="match status" value="2"/>
</dbReference>
<keyword evidence="2" id="KW-0645">Protease</keyword>
<dbReference type="Pfam" id="PF14541">
    <property type="entry name" value="TAXi_C"/>
    <property type="match status" value="1"/>
</dbReference>
<dbReference type="PROSITE" id="PS00141">
    <property type="entry name" value="ASP_PROTEASE"/>
    <property type="match status" value="1"/>
</dbReference>
<evidence type="ECO:0000256" key="6">
    <source>
        <dbReference type="SAM" id="SignalP"/>
    </source>
</evidence>